<proteinExistence type="predicted"/>
<reference evidence="3 4" key="1">
    <citation type="submission" date="2014-06" db="EMBL/GenBank/DDBJ databases">
        <title>Rhizobium pelagicum/R2-400B4.</title>
        <authorList>
            <person name="Kimes N.E."/>
            <person name="Lopez-Perez M."/>
        </authorList>
    </citation>
    <scope>NUCLEOTIDE SEQUENCE [LARGE SCALE GENOMIC DNA]</scope>
    <source>
        <strain evidence="3 4">R2-400B4</strain>
    </source>
</reference>
<protein>
    <submittedName>
        <fullName evidence="3">Membrane protein</fullName>
    </submittedName>
</protein>
<comment type="caution">
    <text evidence="3">The sequence shown here is derived from an EMBL/GenBank/DDBJ whole genome shotgun (WGS) entry which is preliminary data.</text>
</comment>
<keyword evidence="1" id="KW-0472">Membrane</keyword>
<gene>
    <name evidence="3" type="ORF">GV68_14405</name>
</gene>
<organism evidence="3 4">
    <name type="scientific">Pseudorhizobium pelagicum</name>
    <dbReference type="NCBI Taxonomy" id="1509405"/>
    <lineage>
        <taxon>Bacteria</taxon>
        <taxon>Pseudomonadati</taxon>
        <taxon>Pseudomonadota</taxon>
        <taxon>Alphaproteobacteria</taxon>
        <taxon>Hyphomicrobiales</taxon>
        <taxon>Rhizobiaceae</taxon>
        <taxon>Rhizobium/Agrobacterium group</taxon>
        <taxon>Pseudorhizobium</taxon>
    </lineage>
</organism>
<feature type="domain" description="TadE-like" evidence="2">
    <location>
        <begin position="25"/>
        <end position="64"/>
    </location>
</feature>
<sequence length="195" mass="21465">MTDERMQHGRGLLMQIRRLWSDRSGVGAVEFALIAPLLLMIYITVFELTIGLSISKRVTRAAGTIADLVTQQQESVSDSFLSSMEHVAQSIFVPYGGSTTLIKITGIALDAAANPKVAWSWDESGGKPHTTGNTITIPDKMKVANTFIVHAEVSVPHRLLMFMPGLIPSEMRSITISRDYYYRSRSGKDIACTDC</sequence>
<keyword evidence="1" id="KW-0812">Transmembrane</keyword>
<evidence type="ECO:0000259" key="2">
    <source>
        <dbReference type="Pfam" id="PF07811"/>
    </source>
</evidence>
<dbReference type="InterPro" id="IPR012495">
    <property type="entry name" value="TadE-like_dom"/>
</dbReference>
<dbReference type="AlphaFoldDB" id="A0A922NYM2"/>
<feature type="transmembrane region" description="Helical" evidence="1">
    <location>
        <begin position="31"/>
        <end position="50"/>
    </location>
</feature>
<keyword evidence="1" id="KW-1133">Transmembrane helix</keyword>
<dbReference type="RefSeq" id="WP_081858630.1">
    <property type="nucleotide sequence ID" value="NZ_CAJXID010000045.1"/>
</dbReference>
<evidence type="ECO:0000256" key="1">
    <source>
        <dbReference type="SAM" id="Phobius"/>
    </source>
</evidence>
<name>A0A922NYM2_9HYPH</name>
<dbReference type="Proteomes" id="UP000052167">
    <property type="component" value="Unassembled WGS sequence"/>
</dbReference>
<dbReference type="Pfam" id="PF07811">
    <property type="entry name" value="TadE"/>
    <property type="match status" value="1"/>
</dbReference>
<keyword evidence="4" id="KW-1185">Reference proteome</keyword>
<accession>A0A922NYM2</accession>
<dbReference type="EMBL" id="JOKJ01000029">
    <property type="protein sequence ID" value="KEQ03852.1"/>
    <property type="molecule type" value="Genomic_DNA"/>
</dbReference>
<evidence type="ECO:0000313" key="4">
    <source>
        <dbReference type="Proteomes" id="UP000052167"/>
    </source>
</evidence>
<evidence type="ECO:0000313" key="3">
    <source>
        <dbReference type="EMBL" id="KEQ03852.1"/>
    </source>
</evidence>